<keyword evidence="3" id="KW-0456">Lyase</keyword>
<dbReference type="GeneID" id="25901797"/>
<dbReference type="GO" id="GO:0009097">
    <property type="term" value="P:isoleucine biosynthetic process"/>
    <property type="evidence" value="ECO:0007669"/>
    <property type="project" value="TreeGrafter"/>
</dbReference>
<keyword evidence="2" id="KW-0663">Pyridoxal phosphate</keyword>
<feature type="domain" description="Tryptophan synthase beta chain-like PALP" evidence="4">
    <location>
        <begin position="11"/>
        <end position="209"/>
    </location>
</feature>
<gene>
    <name evidence="5" type="ORF">SARC_01293</name>
</gene>
<evidence type="ECO:0000259" key="4">
    <source>
        <dbReference type="Pfam" id="PF00291"/>
    </source>
</evidence>
<dbReference type="SUPFAM" id="SSF53686">
    <property type="entry name" value="Tryptophan synthase beta subunit-like PLP-dependent enzymes"/>
    <property type="match status" value="1"/>
</dbReference>
<sequence length="222" mass="23576">MFIFPYRDKKSLDDLAAQHGAELVLVDDPKLLFPTAQRIAEEEGRTFVHPFDSVYTMQGTATAGLELTTQVPKLDAMLLPIGGGGLCGGFAAAVKQVWPECQIIGVEPTGASTMHDSFAAEEAVFAESISTIADSLAPPMATPFSYSVNRAFLDKVVLVSDEQLVDAMRLIFRGLKCAVEPAAAATTAALIGPLKEELAGKKVGVILCGSNIEIDDFMGKVV</sequence>
<dbReference type="AlphaFoldDB" id="A0A0L0GC63"/>
<dbReference type="InterPro" id="IPR001926">
    <property type="entry name" value="TrpB-like_PALP"/>
</dbReference>
<reference evidence="5 6" key="1">
    <citation type="submission" date="2011-02" db="EMBL/GenBank/DDBJ databases">
        <title>The Genome Sequence of Sphaeroforma arctica JP610.</title>
        <authorList>
            <consortium name="The Broad Institute Genome Sequencing Platform"/>
            <person name="Russ C."/>
            <person name="Cuomo C."/>
            <person name="Young S.K."/>
            <person name="Zeng Q."/>
            <person name="Gargeya S."/>
            <person name="Alvarado L."/>
            <person name="Berlin A."/>
            <person name="Chapman S.B."/>
            <person name="Chen Z."/>
            <person name="Freedman E."/>
            <person name="Gellesch M."/>
            <person name="Goldberg J."/>
            <person name="Griggs A."/>
            <person name="Gujja S."/>
            <person name="Heilman E."/>
            <person name="Heiman D."/>
            <person name="Howarth C."/>
            <person name="Mehta T."/>
            <person name="Neiman D."/>
            <person name="Pearson M."/>
            <person name="Roberts A."/>
            <person name="Saif S."/>
            <person name="Shea T."/>
            <person name="Shenoy N."/>
            <person name="Sisk P."/>
            <person name="Stolte C."/>
            <person name="Sykes S."/>
            <person name="White J."/>
            <person name="Yandava C."/>
            <person name="Burger G."/>
            <person name="Gray M.W."/>
            <person name="Holland P.W.H."/>
            <person name="King N."/>
            <person name="Lang F.B.F."/>
            <person name="Roger A.J."/>
            <person name="Ruiz-Trillo I."/>
            <person name="Haas B."/>
            <person name="Nusbaum C."/>
            <person name="Birren B."/>
        </authorList>
    </citation>
    <scope>NUCLEOTIDE SEQUENCE [LARGE SCALE GENOMIC DNA]</scope>
    <source>
        <strain evidence="5 6">JP610</strain>
    </source>
</reference>
<proteinExistence type="predicted"/>
<dbReference type="STRING" id="667725.A0A0L0GC63"/>
<dbReference type="GO" id="GO:0006567">
    <property type="term" value="P:L-threonine catabolic process"/>
    <property type="evidence" value="ECO:0007669"/>
    <property type="project" value="TreeGrafter"/>
</dbReference>
<dbReference type="OrthoDB" id="4418812at2759"/>
<dbReference type="GO" id="GO:0006565">
    <property type="term" value="P:L-serine catabolic process"/>
    <property type="evidence" value="ECO:0007669"/>
    <property type="project" value="TreeGrafter"/>
</dbReference>
<dbReference type="RefSeq" id="XP_014160472.1">
    <property type="nucleotide sequence ID" value="XM_014304997.1"/>
</dbReference>
<dbReference type="eggNOG" id="KOG1251">
    <property type="taxonomic scope" value="Eukaryota"/>
</dbReference>
<keyword evidence="6" id="KW-1185">Reference proteome</keyword>
<dbReference type="Pfam" id="PF00291">
    <property type="entry name" value="PALP"/>
    <property type="match status" value="1"/>
</dbReference>
<dbReference type="GO" id="GO:0004794">
    <property type="term" value="F:threonine deaminase activity"/>
    <property type="evidence" value="ECO:0007669"/>
    <property type="project" value="TreeGrafter"/>
</dbReference>
<protein>
    <recommendedName>
        <fullName evidence="4">Tryptophan synthase beta chain-like PALP domain-containing protein</fullName>
    </recommendedName>
</protein>
<dbReference type="InterPro" id="IPR050147">
    <property type="entry name" value="Ser/Thr_Dehydratase"/>
</dbReference>
<dbReference type="GO" id="GO:0003941">
    <property type="term" value="F:L-serine ammonia-lyase activity"/>
    <property type="evidence" value="ECO:0007669"/>
    <property type="project" value="TreeGrafter"/>
</dbReference>
<organism evidence="5 6">
    <name type="scientific">Sphaeroforma arctica JP610</name>
    <dbReference type="NCBI Taxonomy" id="667725"/>
    <lineage>
        <taxon>Eukaryota</taxon>
        <taxon>Ichthyosporea</taxon>
        <taxon>Ichthyophonida</taxon>
        <taxon>Sphaeroforma</taxon>
    </lineage>
</organism>
<comment type="cofactor">
    <cofactor evidence="1">
        <name>pyridoxal 5'-phosphate</name>
        <dbReference type="ChEBI" id="CHEBI:597326"/>
    </cofactor>
</comment>
<dbReference type="Gene3D" id="3.40.50.1100">
    <property type="match status" value="2"/>
</dbReference>
<evidence type="ECO:0000256" key="3">
    <source>
        <dbReference type="ARBA" id="ARBA00023239"/>
    </source>
</evidence>
<evidence type="ECO:0000313" key="6">
    <source>
        <dbReference type="Proteomes" id="UP000054560"/>
    </source>
</evidence>
<dbReference type="EMBL" id="KQ241646">
    <property type="protein sequence ID" value="KNC86570.1"/>
    <property type="molecule type" value="Genomic_DNA"/>
</dbReference>
<evidence type="ECO:0000256" key="2">
    <source>
        <dbReference type="ARBA" id="ARBA00022898"/>
    </source>
</evidence>
<accession>A0A0L0GC63</accession>
<dbReference type="PANTHER" id="PTHR48078">
    <property type="entry name" value="THREONINE DEHYDRATASE, MITOCHONDRIAL-RELATED"/>
    <property type="match status" value="1"/>
</dbReference>
<evidence type="ECO:0000313" key="5">
    <source>
        <dbReference type="EMBL" id="KNC86570.1"/>
    </source>
</evidence>
<dbReference type="InterPro" id="IPR036052">
    <property type="entry name" value="TrpB-like_PALP_sf"/>
</dbReference>
<dbReference type="Proteomes" id="UP000054560">
    <property type="component" value="Unassembled WGS sequence"/>
</dbReference>
<name>A0A0L0GC63_9EUKA</name>
<evidence type="ECO:0000256" key="1">
    <source>
        <dbReference type="ARBA" id="ARBA00001933"/>
    </source>
</evidence>
<dbReference type="PANTHER" id="PTHR48078:SF6">
    <property type="entry name" value="L-THREONINE DEHYDRATASE CATABOLIC TDCB"/>
    <property type="match status" value="1"/>
</dbReference>